<dbReference type="InterPro" id="IPR057979">
    <property type="entry name" value="TPR_IFT121"/>
</dbReference>
<evidence type="ECO:0000256" key="9">
    <source>
        <dbReference type="SAM" id="MobiDB-lite"/>
    </source>
</evidence>
<dbReference type="Pfam" id="PF25170">
    <property type="entry name" value="TPR_WDR35"/>
    <property type="match status" value="1"/>
</dbReference>
<dbReference type="SUPFAM" id="SSF101908">
    <property type="entry name" value="Putative isomerase YbhE"/>
    <property type="match status" value="1"/>
</dbReference>
<keyword evidence="2" id="KW-0963">Cytoplasm</keyword>
<dbReference type="Gene3D" id="1.25.40.470">
    <property type="match status" value="1"/>
</dbReference>
<organism evidence="14 15">
    <name type="scientific">Pristionchus pacificus</name>
    <name type="common">Parasitic nematode worm</name>
    <dbReference type="NCBI Taxonomy" id="54126"/>
    <lineage>
        <taxon>Eukaryota</taxon>
        <taxon>Metazoa</taxon>
        <taxon>Ecdysozoa</taxon>
        <taxon>Nematoda</taxon>
        <taxon>Chromadorea</taxon>
        <taxon>Rhabditida</taxon>
        <taxon>Rhabditina</taxon>
        <taxon>Diplogasteromorpha</taxon>
        <taxon>Diplogasteroidea</taxon>
        <taxon>Neodiplogasteridae</taxon>
        <taxon>Pristionchus</taxon>
    </lineage>
</organism>
<evidence type="ECO:0000259" key="12">
    <source>
        <dbReference type="Pfam" id="PF24797"/>
    </source>
</evidence>
<dbReference type="InterPro" id="IPR001680">
    <property type="entry name" value="WD40_rpt"/>
</dbReference>
<keyword evidence="5" id="KW-0970">Cilium biogenesis/degradation</keyword>
<keyword evidence="8" id="KW-0966">Cell projection</keyword>
<reference evidence="14" key="2">
    <citation type="submission" date="2022-06" db="UniProtKB">
        <authorList>
            <consortium name="EnsemblMetazoa"/>
        </authorList>
    </citation>
    <scope>IDENTIFICATION</scope>
    <source>
        <strain evidence="14">PS312</strain>
    </source>
</reference>
<keyword evidence="7" id="KW-0206">Cytoskeleton</keyword>
<dbReference type="PANTHER" id="PTHR14920:SF3">
    <property type="entry name" value="WD REPEAT-CONTAINING PROTEIN 35-LIKE PROTEIN"/>
    <property type="match status" value="1"/>
</dbReference>
<dbReference type="InterPro" id="IPR015943">
    <property type="entry name" value="WD40/YVTN_repeat-like_dom_sf"/>
</dbReference>
<dbReference type="InterPro" id="IPR057361">
    <property type="entry name" value="TPR_WDR35"/>
</dbReference>
<evidence type="ECO:0000256" key="6">
    <source>
        <dbReference type="ARBA" id="ARBA00023069"/>
    </source>
</evidence>
<dbReference type="Pfam" id="PF25768">
    <property type="entry name" value="TPR_IFT121"/>
    <property type="match status" value="1"/>
</dbReference>
<evidence type="ECO:0000256" key="1">
    <source>
        <dbReference type="ARBA" id="ARBA00004120"/>
    </source>
</evidence>
<evidence type="ECO:0000256" key="2">
    <source>
        <dbReference type="ARBA" id="ARBA00022490"/>
    </source>
</evidence>
<reference evidence="15" key="1">
    <citation type="journal article" date="2008" name="Nat. Genet.">
        <title>The Pristionchus pacificus genome provides a unique perspective on nematode lifestyle and parasitism.</title>
        <authorList>
            <person name="Dieterich C."/>
            <person name="Clifton S.W."/>
            <person name="Schuster L.N."/>
            <person name="Chinwalla A."/>
            <person name="Delehaunty K."/>
            <person name="Dinkelacker I."/>
            <person name="Fulton L."/>
            <person name="Fulton R."/>
            <person name="Godfrey J."/>
            <person name="Minx P."/>
            <person name="Mitreva M."/>
            <person name="Roeseler W."/>
            <person name="Tian H."/>
            <person name="Witte H."/>
            <person name="Yang S.P."/>
            <person name="Wilson R.K."/>
            <person name="Sommer R.J."/>
        </authorList>
    </citation>
    <scope>NUCLEOTIDE SEQUENCE [LARGE SCALE GENOMIC DNA]</scope>
    <source>
        <strain evidence="15">PS312</strain>
    </source>
</reference>
<keyword evidence="6" id="KW-0969">Cilium</keyword>
<dbReference type="EnsemblMetazoa" id="PPA23338.1">
    <property type="protein sequence ID" value="PPA23338.1"/>
    <property type="gene ID" value="WBGene00112892"/>
</dbReference>
<evidence type="ECO:0000256" key="3">
    <source>
        <dbReference type="ARBA" id="ARBA00022574"/>
    </source>
</evidence>
<dbReference type="InterPro" id="IPR017233">
    <property type="entry name" value="WDR35"/>
</dbReference>
<proteinExistence type="predicted"/>
<comment type="subcellular location">
    <subcellularLocation>
        <location evidence="1">Cytoplasm</location>
        <location evidence="1">Cytoskeleton</location>
        <location evidence="1">Cilium basal body</location>
    </subcellularLocation>
</comment>
<protein>
    <submittedName>
        <fullName evidence="14">Ifta-1</fullName>
    </submittedName>
</protein>
<keyword evidence="3" id="KW-0853">WD repeat</keyword>
<keyword evidence="4" id="KW-0677">Repeat</keyword>
<dbReference type="InterPro" id="IPR056170">
    <property type="entry name" value="Znf_IFT121-like"/>
</dbReference>
<evidence type="ECO:0000313" key="15">
    <source>
        <dbReference type="Proteomes" id="UP000005239"/>
    </source>
</evidence>
<evidence type="ECO:0000259" key="11">
    <source>
        <dbReference type="Pfam" id="PF23390"/>
    </source>
</evidence>
<dbReference type="GO" id="GO:0035721">
    <property type="term" value="P:intraciliary retrograde transport"/>
    <property type="evidence" value="ECO:0000318"/>
    <property type="project" value="GO_Central"/>
</dbReference>
<evidence type="ECO:0000259" key="13">
    <source>
        <dbReference type="Pfam" id="PF25768"/>
    </source>
</evidence>
<dbReference type="InterPro" id="IPR056158">
    <property type="entry name" value="Beta-prop_IFT121_2nd"/>
</dbReference>
<evidence type="ECO:0000256" key="5">
    <source>
        <dbReference type="ARBA" id="ARBA00022794"/>
    </source>
</evidence>
<accession>A0A8R1YL49</accession>
<dbReference type="FunFam" id="1.25.40.470:FF:000051">
    <property type="entry name" value="IntraFlagellar Transport Associated"/>
    <property type="match status" value="1"/>
</dbReference>
<dbReference type="SMART" id="SM00320">
    <property type="entry name" value="WD40"/>
    <property type="match status" value="5"/>
</dbReference>
<dbReference type="InterPro" id="IPR040379">
    <property type="entry name" value="WDR19/dyf-2"/>
</dbReference>
<dbReference type="PIRSF" id="PIRSF037536">
    <property type="entry name" value="WD_repeat_p35"/>
    <property type="match status" value="1"/>
</dbReference>
<accession>A0A2A6B3R1</accession>
<evidence type="ECO:0000259" key="10">
    <source>
        <dbReference type="Pfam" id="PF23145"/>
    </source>
</evidence>
<evidence type="ECO:0000256" key="8">
    <source>
        <dbReference type="ARBA" id="ARBA00023273"/>
    </source>
</evidence>
<feature type="domain" description="IFT121 second beta-propeller" evidence="11">
    <location>
        <begin position="503"/>
        <end position="810"/>
    </location>
</feature>
<feature type="domain" description="IFT121/TULP4 N-terminal" evidence="12">
    <location>
        <begin position="94"/>
        <end position="309"/>
    </location>
</feature>
<gene>
    <name evidence="14" type="primary">WBGene00112892</name>
</gene>
<dbReference type="Gene3D" id="2.130.10.10">
    <property type="entry name" value="YVTN repeat-like/Quinoprotein amine dehydrogenase"/>
    <property type="match status" value="1"/>
</dbReference>
<evidence type="ECO:0000256" key="7">
    <source>
        <dbReference type="ARBA" id="ARBA00023212"/>
    </source>
</evidence>
<name>A0A2A6B3R1_PRIPA</name>
<dbReference type="InterPro" id="IPR056159">
    <property type="entry name" value="Beta-prop_IFT121_TULP_N"/>
</dbReference>
<dbReference type="GO" id="GO:0005929">
    <property type="term" value="C:cilium"/>
    <property type="evidence" value="ECO:0000318"/>
    <property type="project" value="GO_Central"/>
</dbReference>
<dbReference type="SUPFAM" id="SSF69322">
    <property type="entry name" value="Tricorn protease domain 2"/>
    <property type="match status" value="1"/>
</dbReference>
<dbReference type="PANTHER" id="PTHR14920">
    <property type="entry name" value="OSMOTIC AVOIDANCE ABNORMAL PROTEIN 1/WD REPEAT MEMBRANE PROTEIN"/>
    <property type="match status" value="1"/>
</dbReference>
<dbReference type="OrthoDB" id="10260567at2759"/>
<dbReference type="Pfam" id="PF23390">
    <property type="entry name" value="Beta-prop_WDR35_2nd"/>
    <property type="match status" value="1"/>
</dbReference>
<feature type="domain" description="IFT121-like TPR repeats" evidence="13">
    <location>
        <begin position="1161"/>
        <end position="1260"/>
    </location>
</feature>
<dbReference type="Pfam" id="PF23145">
    <property type="entry name" value="Zf_2nd_IFT121"/>
    <property type="match status" value="1"/>
</dbReference>
<dbReference type="GO" id="GO:0030991">
    <property type="term" value="C:intraciliary transport particle A"/>
    <property type="evidence" value="ECO:0000318"/>
    <property type="project" value="GO_Central"/>
</dbReference>
<feature type="domain" description="IFT121-like zinc finger" evidence="10">
    <location>
        <begin position="1290"/>
        <end position="1332"/>
    </location>
</feature>
<feature type="region of interest" description="Disordered" evidence="9">
    <location>
        <begin position="25"/>
        <end position="44"/>
    </location>
</feature>
<evidence type="ECO:0000313" key="14">
    <source>
        <dbReference type="EnsemblMetazoa" id="PPA23338.1"/>
    </source>
</evidence>
<evidence type="ECO:0000256" key="4">
    <source>
        <dbReference type="ARBA" id="ARBA00022737"/>
    </source>
</evidence>
<feature type="compositionally biased region" description="Pro residues" evidence="9">
    <location>
        <begin position="29"/>
        <end position="44"/>
    </location>
</feature>
<sequence>MPILPGADTFSMSIENVDMVWHKRRHSFPPSPPSASPPPPPVRPSVPLEYDRHGNHFHAGKIAAGRLLPKKVMILDDDSNTLACFVDDVSIKGIYVYLSRKINLPPPSDANDDVFNCLAWNQNSGTLAAGGSRGHLRLLLTNAMNSEGAIQMDKDISTIVQITNFTSNLSLEGHNGQEVLCCAWNETMQKLTTSDRSGSIIVWTYDNEKWYEEMVNNRQQSHVVGMSWSNDGARICIAYADGTLIVGSQDGSRVWNKDLGFELAGGCSWSPNNNTILIGLADGEVHAFNEQGEFYHKLQISCNDIVEIEHALSSEFIRGPPRENEEIKNQIVSLKWFAPAKRAKPEVGPKREKYIPPSKKRLPMFANRSDSHYNRPPESEPEPVTPIAVRPTILIAYSQGALQLMRNIEDTAPIAVRFPNVTLTSAQWSPGGGFFAATGHNFEAPMNDRLILVIGTAFGDKLRVIKNHGHSLRDCAWDPTGLKVALALDNGVFYATIRPDYLWAYGGHSVVYAYSEGQPDEHTVVFYETRLQESYTKHLRGLKALTGYGDYVCYVCRHEESKTSTAVYAAQLCNGIGTPVDFKTLEIDPKFVEMNATSAVFASPESFVIWHFSLPRKIELGLRFNKAVESTLEQVYFLDNLIPLTDSSFKRRKGMDSICCICLGDTFFLAATDSGHLFKFSLQDGALINRFVICAHPEKMRLSMLNKKLAVLDSMMILKFYEMHDDKAEPNPHDDKKEIWSFCWDQESDDSIAVNEKGKMTVYRNGETEEGQSNTGYICQFKGLAVRSVSVDNFMHYRDKPEKRFIVDMEIKVLRDAKMMLERQSITDAVAYIEKQQHPRLWELLVEHALLKGNIAVAEHAYVKLRDYGGIQFCKKLAEIQDPDMQRAEVFQHLGKINEAEQIYRKADRMDLVIEMRKKFNEWLALMNLLEAEKMGKLGDDALLEEARNEVGDYYAEKLNWKNAMVYYQRTKNHAKVLHCALQLEDFDVILALPPKVADGDPFLLARIQYLSSHSLNFLGYLILFQYSLHFCLVKGLNAVNLSRSHNLRDVDALLGKYTAELTGSNERTLAAVQLYKRAGKYLEAARIVYDIATEERFKSASLMRLKKLYVMAALLIEDYHNQTRNKAAERGAVKDAAKATLSSLLNEDTSMKIEDSRMIERAWRGAEAYHFFMLAHQQMYRGEVEPAMKTSLYLTEFEDLLDPIEIYSLLAMSSAGSRQFDQCSRAFMKLESLPNINAEQRDAYEKLAMAIFLKNPPTDTKMKYVDCSQCQEPMPDFALACPSCDYKLPVCVVTGQPLHAFQFWLCPLCKHRAYEQDISRCTFCPLCHTKIDQSTIKPVV</sequence>
<dbReference type="GO" id="GO:0060271">
    <property type="term" value="P:cilium assembly"/>
    <property type="evidence" value="ECO:0000318"/>
    <property type="project" value="GO_Central"/>
</dbReference>
<dbReference type="Proteomes" id="UP000005239">
    <property type="component" value="Unassembled WGS sequence"/>
</dbReference>
<dbReference type="Pfam" id="PF24797">
    <property type="entry name" value="Beta-prop_WDR35_TULP_N"/>
    <property type="match status" value="1"/>
</dbReference>
<keyword evidence="15" id="KW-1185">Reference proteome</keyword>